<protein>
    <submittedName>
        <fullName evidence="2">Uncharacterized protein</fullName>
    </submittedName>
</protein>
<evidence type="ECO:0000313" key="3">
    <source>
        <dbReference type="Proteomes" id="UP001344658"/>
    </source>
</evidence>
<evidence type="ECO:0000313" key="2">
    <source>
        <dbReference type="EMBL" id="MEE4545253.1"/>
    </source>
</evidence>
<dbReference type="Proteomes" id="UP001344658">
    <property type="component" value="Unassembled WGS sequence"/>
</dbReference>
<reference evidence="2 3" key="1">
    <citation type="submission" date="2023-12" db="EMBL/GenBank/DDBJ databases">
        <title>Streptomyces sp. V4-01.</title>
        <authorList>
            <person name="Somphong A."/>
            <person name="Phongsopitanun W."/>
        </authorList>
    </citation>
    <scope>NUCLEOTIDE SEQUENCE [LARGE SCALE GENOMIC DNA]</scope>
    <source>
        <strain evidence="2 3">V4-01</strain>
    </source>
</reference>
<organism evidence="2 3">
    <name type="scientific">Actinacidiphila polyblastidii</name>
    <dbReference type="NCBI Taxonomy" id="3110430"/>
    <lineage>
        <taxon>Bacteria</taxon>
        <taxon>Bacillati</taxon>
        <taxon>Actinomycetota</taxon>
        <taxon>Actinomycetes</taxon>
        <taxon>Kitasatosporales</taxon>
        <taxon>Streptomycetaceae</taxon>
        <taxon>Actinacidiphila</taxon>
    </lineage>
</organism>
<comment type="caution">
    <text evidence="2">The sequence shown here is derived from an EMBL/GenBank/DDBJ whole genome shotgun (WGS) entry which is preliminary data.</text>
</comment>
<dbReference type="EMBL" id="JAZEWV010000026">
    <property type="protein sequence ID" value="MEE4545253.1"/>
    <property type="molecule type" value="Genomic_DNA"/>
</dbReference>
<sequence length="389" mass="38820">MPRFPRALGASLAGVLTAAAVALPGVALAPGAHATAYVLQQVTANDLGPSRSWLRLQDDPANARRAAGVEEISPFADGARFNGSLHLAVAAGPSAQQSEVTHWFNRKIPLSGIAAATPSYDMYVRSWTSSAAAVPYGAALQLPVLCQGAPTTLSFQPQLAKDSLGRSGAVADTWRHFVAGADSPWSTSRAVAGLGAGSVHTLGDYATACAAAGDGAIGVMAGVSRPAAPGQGLDTYVDNLAVNSTVYEFSVGSTSAAKVAMAAAAPGKTGETPLSGSVTFSSPADGAAYTSVGTKLQFAREGGLTAGDLTVTADGRPLALTADPAGTLSGVAVPPTGADLGPGGSFRTAFTVAFAGAHPAPVTLTATLLAQGLQPLQSTGTQTRVTLQP</sequence>
<evidence type="ECO:0000256" key="1">
    <source>
        <dbReference type="SAM" id="SignalP"/>
    </source>
</evidence>
<keyword evidence="1" id="KW-0732">Signal</keyword>
<proteinExistence type="predicted"/>
<feature type="signal peptide" evidence="1">
    <location>
        <begin position="1"/>
        <end position="34"/>
    </location>
</feature>
<keyword evidence="3" id="KW-1185">Reference proteome</keyword>
<accession>A0ABU7PHF1</accession>
<dbReference type="RefSeq" id="WP_330798691.1">
    <property type="nucleotide sequence ID" value="NZ_JAZEWV010000026.1"/>
</dbReference>
<gene>
    <name evidence="2" type="ORF">V2S66_25195</name>
</gene>
<feature type="chain" id="PRO_5045962566" evidence="1">
    <location>
        <begin position="35"/>
        <end position="389"/>
    </location>
</feature>
<name>A0ABU7PHF1_9ACTN</name>